<dbReference type="RefSeq" id="WP_018365871.1">
    <property type="nucleotide sequence ID" value="NZ_CP104407.1"/>
</dbReference>
<dbReference type="Gene3D" id="3.40.50.10170">
    <property type="match status" value="1"/>
</dbReference>
<dbReference type="Proteomes" id="UP001238096">
    <property type="component" value="Chromosome"/>
</dbReference>
<keyword evidence="2" id="KW-0446">Lipid-binding</keyword>
<organism evidence="3 4">
    <name type="scientific">Streptococcus didelphis</name>
    <dbReference type="NCBI Taxonomy" id="102886"/>
    <lineage>
        <taxon>Bacteria</taxon>
        <taxon>Bacillati</taxon>
        <taxon>Bacillota</taxon>
        <taxon>Bacilli</taxon>
        <taxon>Lactobacillales</taxon>
        <taxon>Streptococcaceae</taxon>
        <taxon>Streptococcus</taxon>
    </lineage>
</organism>
<comment type="function">
    <text evidence="1">May bind long-chain fatty acids, such as palmitate, and may play a role in lipid transport or fatty acid metabolism.</text>
</comment>
<gene>
    <name evidence="3" type="ORF">N1496_01340</name>
</gene>
<protein>
    <submittedName>
        <fullName evidence="3">DegV family protein</fullName>
    </submittedName>
</protein>
<accession>A0ABY9LHK2</accession>
<dbReference type="InterPro" id="IPR003797">
    <property type="entry name" value="DegV"/>
</dbReference>
<proteinExistence type="predicted"/>
<reference evidence="4" key="1">
    <citation type="submission" date="2022-10" db="EMBL/GenBank/DDBJ databases">
        <title>Streptococcus didelphis as causative of fatal infections in opossums (Didelphis albiventris).</title>
        <authorList>
            <person name="Breyer G.M."/>
            <person name="Da Silva M.E.R.J."/>
            <person name="Siqueira F.M."/>
        </authorList>
    </citation>
    <scope>NUCLEOTIDE SEQUENCE [LARGE SCALE GENOMIC DNA]</scope>
    <source>
        <strain evidence="4">LBVP101/21</strain>
    </source>
</reference>
<dbReference type="PANTHER" id="PTHR33434:SF2">
    <property type="entry name" value="FATTY ACID-BINDING PROTEIN TM_1468"/>
    <property type="match status" value="1"/>
</dbReference>
<evidence type="ECO:0000256" key="1">
    <source>
        <dbReference type="ARBA" id="ARBA00003238"/>
    </source>
</evidence>
<name>A0ABY9LHK2_9STRE</name>
<dbReference type="InterPro" id="IPR043168">
    <property type="entry name" value="DegV_C"/>
</dbReference>
<sequence length="283" mass="31123">MKLAVITDNTAAIPDNIALHQDLYVLNIPIMIEGETYYEGVNISLAEFYSKMALSKELPKTSQPSLVELDNLLSQLSTEGYTHVIGLFLAGGISGFWQNIQFLIGEHPELTIAFPDSKIASVPVGNMIASIFKWHEDDLLFQDILSRLETKINGTSAYILVDDLNHLVKGGRLSNGSALLGNLLSIKPILQFDEEGKIVVFEKVRTDKKAMKRLVDLLNEQHAKDEYDFSIINANGSDKAAYLKQLLIESGLPDQFTEADFSAVIGTHLGSNAVGIGFTPKVK</sequence>
<evidence type="ECO:0000313" key="4">
    <source>
        <dbReference type="Proteomes" id="UP001238096"/>
    </source>
</evidence>
<dbReference type="PROSITE" id="PS51482">
    <property type="entry name" value="DEGV"/>
    <property type="match status" value="1"/>
</dbReference>
<dbReference type="PANTHER" id="PTHR33434">
    <property type="entry name" value="DEGV DOMAIN-CONTAINING PROTEIN DR_1986-RELATED"/>
    <property type="match status" value="1"/>
</dbReference>
<keyword evidence="4" id="KW-1185">Reference proteome</keyword>
<dbReference type="InterPro" id="IPR050270">
    <property type="entry name" value="DegV_domain_contain"/>
</dbReference>
<dbReference type="SUPFAM" id="SSF82549">
    <property type="entry name" value="DAK1/DegV-like"/>
    <property type="match status" value="1"/>
</dbReference>
<dbReference type="NCBIfam" id="TIGR00762">
    <property type="entry name" value="DegV"/>
    <property type="match status" value="1"/>
</dbReference>
<evidence type="ECO:0000313" key="3">
    <source>
        <dbReference type="EMBL" id="WMB28326.1"/>
    </source>
</evidence>
<dbReference type="EMBL" id="CP110509">
    <property type="protein sequence ID" value="WMB28326.1"/>
    <property type="molecule type" value="Genomic_DNA"/>
</dbReference>
<dbReference type="Gene3D" id="3.30.1180.10">
    <property type="match status" value="1"/>
</dbReference>
<dbReference type="Pfam" id="PF02645">
    <property type="entry name" value="DegV"/>
    <property type="match status" value="1"/>
</dbReference>
<evidence type="ECO:0000256" key="2">
    <source>
        <dbReference type="ARBA" id="ARBA00023121"/>
    </source>
</evidence>